<evidence type="ECO:0000313" key="2">
    <source>
        <dbReference type="Proteomes" id="UP000234342"/>
    </source>
</evidence>
<dbReference type="Pfam" id="PF14390">
    <property type="entry name" value="DUF4420"/>
    <property type="match status" value="1"/>
</dbReference>
<accession>A0A2H1JVT4</accession>
<dbReference type="InterPro" id="IPR025534">
    <property type="entry name" value="DUF4420"/>
</dbReference>
<sequence length="315" mass="34690">MSLSIERIVRSSQLADGEFDALDHPHFNVWLQSRAGHCRVSVGYTGRIPVRLRSSRGYRVIHDFRQERAMNYVVFEESEASLRRAFATVMVAAWESSLESESPEASLSSFLVAVRDLKQLFGRGRSGFSADELRGLIAELLTIQSLIDLGGDAERVLSGWKAPWGSVRDFVFSATHSLEVKSARPDSGTITVSSVSQLDQEDHGLQLAVWPLVENDVDAPKSVGFADVLSDIRVKCANDENALQHLDDAIIALGLVNADDELKDVAFSYGDCAVYDVKDDFPRIRAGDIADQIRDVSYTLRTGDLAKFAAELALP</sequence>
<gene>
    <name evidence="1" type="ORF">BANT10_02400</name>
</gene>
<organism evidence="1 2">
    <name type="scientific">Brevibacterium antiquum</name>
    <dbReference type="NCBI Taxonomy" id="234835"/>
    <lineage>
        <taxon>Bacteria</taxon>
        <taxon>Bacillati</taxon>
        <taxon>Actinomycetota</taxon>
        <taxon>Actinomycetes</taxon>
        <taxon>Micrococcales</taxon>
        <taxon>Brevibacteriaceae</taxon>
        <taxon>Brevibacterium</taxon>
    </lineage>
</organism>
<dbReference type="RefSeq" id="WP_324777946.1">
    <property type="nucleotide sequence ID" value="NZ_FXZE01000011.1"/>
</dbReference>
<evidence type="ECO:0000313" key="1">
    <source>
        <dbReference type="EMBL" id="SMX91398.1"/>
    </source>
</evidence>
<dbReference type="Proteomes" id="UP000234342">
    <property type="component" value="Unassembled WGS sequence"/>
</dbReference>
<keyword evidence="2" id="KW-1185">Reference proteome</keyword>
<protein>
    <submittedName>
        <fullName evidence="1">PD-(D/E)XK family member, (DUF4420)</fullName>
    </submittedName>
</protein>
<dbReference type="EMBL" id="FXZE01000011">
    <property type="protein sequence ID" value="SMX91398.1"/>
    <property type="molecule type" value="Genomic_DNA"/>
</dbReference>
<dbReference type="AlphaFoldDB" id="A0A2H1JVT4"/>
<proteinExistence type="predicted"/>
<reference evidence="2" key="1">
    <citation type="submission" date="2017-03" db="EMBL/GenBank/DDBJ databases">
        <authorList>
            <person name="Monnet C."/>
        </authorList>
    </citation>
    <scope>NUCLEOTIDE SEQUENCE [LARGE SCALE GENOMIC DNA]</scope>
    <source>
        <strain evidence="2">P10</strain>
    </source>
</reference>
<name>A0A2H1JVT4_9MICO</name>